<dbReference type="STRING" id="247633.GP2143_13606"/>
<keyword evidence="4" id="KW-0547">Nucleotide-binding</keyword>
<evidence type="ECO:0000256" key="3">
    <source>
        <dbReference type="ARBA" id="ARBA00022679"/>
    </source>
</evidence>
<dbReference type="GO" id="GO:0016301">
    <property type="term" value="F:kinase activity"/>
    <property type="evidence" value="ECO:0007669"/>
    <property type="project" value="UniProtKB-KW"/>
</dbReference>
<dbReference type="InterPro" id="IPR035907">
    <property type="entry name" value="Hppk_sf"/>
</dbReference>
<evidence type="ECO:0000313" key="9">
    <source>
        <dbReference type="EMBL" id="EAW32295.1"/>
    </source>
</evidence>
<name>A0Y841_9GAMM</name>
<dbReference type="PROSITE" id="PS00794">
    <property type="entry name" value="HPPK"/>
    <property type="match status" value="1"/>
</dbReference>
<evidence type="ECO:0000256" key="2">
    <source>
        <dbReference type="ARBA" id="ARBA00013253"/>
    </source>
</evidence>
<dbReference type="SUPFAM" id="SSF55083">
    <property type="entry name" value="6-hydroxymethyl-7,8-dihydropterin pyrophosphokinase, HPPK"/>
    <property type="match status" value="1"/>
</dbReference>
<evidence type="ECO:0000256" key="7">
    <source>
        <dbReference type="ARBA" id="ARBA00022909"/>
    </source>
</evidence>
<keyword evidence="6" id="KW-0067">ATP-binding</keyword>
<dbReference type="PANTHER" id="PTHR43071">
    <property type="entry name" value="2-AMINO-4-HYDROXY-6-HYDROXYMETHYLDIHYDROPTERIDINE PYROPHOSPHOKINASE"/>
    <property type="match status" value="1"/>
</dbReference>
<dbReference type="UniPathway" id="UPA00077">
    <property type="reaction ID" value="UER00155"/>
</dbReference>
<dbReference type="EMBL" id="AAVT01000001">
    <property type="protein sequence ID" value="EAW32295.1"/>
    <property type="molecule type" value="Genomic_DNA"/>
</dbReference>
<feature type="domain" description="7,8-dihydro-6-hydroxymethylpterin-pyrophosphokinase" evidence="8">
    <location>
        <begin position="95"/>
        <end position="106"/>
    </location>
</feature>
<keyword evidence="10" id="KW-1185">Reference proteome</keyword>
<dbReference type="GO" id="GO:0005524">
    <property type="term" value="F:ATP binding"/>
    <property type="evidence" value="ECO:0007669"/>
    <property type="project" value="UniProtKB-KW"/>
</dbReference>
<dbReference type="Gene3D" id="3.30.70.560">
    <property type="entry name" value="7,8-Dihydro-6-hydroxymethylpterin-pyrophosphokinase HPPK"/>
    <property type="match status" value="1"/>
</dbReference>
<evidence type="ECO:0000313" key="10">
    <source>
        <dbReference type="Proteomes" id="UP000004931"/>
    </source>
</evidence>
<organism evidence="9 10">
    <name type="scientific">marine gamma proteobacterium HTCC2143</name>
    <dbReference type="NCBI Taxonomy" id="247633"/>
    <lineage>
        <taxon>Bacteria</taxon>
        <taxon>Pseudomonadati</taxon>
        <taxon>Pseudomonadota</taxon>
        <taxon>Gammaproteobacteria</taxon>
        <taxon>Cellvibrionales</taxon>
        <taxon>Spongiibacteraceae</taxon>
        <taxon>BD1-7 clade</taxon>
    </lineage>
</organism>
<protein>
    <recommendedName>
        <fullName evidence="2">2-amino-4-hydroxy-6-hydroxymethyldihydropteridine diphosphokinase</fullName>
        <ecNumber evidence="2">2.7.6.3</ecNumber>
    </recommendedName>
</protein>
<dbReference type="AlphaFoldDB" id="A0Y841"/>
<dbReference type="EC" id="2.7.6.3" evidence="2"/>
<dbReference type="NCBIfam" id="TIGR01498">
    <property type="entry name" value="folK"/>
    <property type="match status" value="1"/>
</dbReference>
<dbReference type="GO" id="GO:0046656">
    <property type="term" value="P:folic acid biosynthetic process"/>
    <property type="evidence" value="ECO:0007669"/>
    <property type="project" value="UniProtKB-KW"/>
</dbReference>
<dbReference type="eggNOG" id="COG0801">
    <property type="taxonomic scope" value="Bacteria"/>
</dbReference>
<dbReference type="GO" id="GO:0003848">
    <property type="term" value="F:2-amino-4-hydroxy-6-hydroxymethyldihydropteridine diphosphokinase activity"/>
    <property type="evidence" value="ECO:0007669"/>
    <property type="project" value="UniProtKB-EC"/>
</dbReference>
<dbReference type="PANTHER" id="PTHR43071:SF2">
    <property type="entry name" value="2-AMINO-4-HYDROXY-6-HYDROXYMETHYLDIHYDROPTERIDINE PYROPHOSPHOKINASE"/>
    <property type="match status" value="1"/>
</dbReference>
<keyword evidence="7" id="KW-0289">Folate biosynthesis</keyword>
<dbReference type="GO" id="GO:0046654">
    <property type="term" value="P:tetrahydrofolate biosynthetic process"/>
    <property type="evidence" value="ECO:0007669"/>
    <property type="project" value="UniProtKB-UniPathway"/>
</dbReference>
<keyword evidence="5 9" id="KW-0418">Kinase</keyword>
<dbReference type="Pfam" id="PF01288">
    <property type="entry name" value="HPPK"/>
    <property type="match status" value="1"/>
</dbReference>
<evidence type="ECO:0000256" key="6">
    <source>
        <dbReference type="ARBA" id="ARBA00022840"/>
    </source>
</evidence>
<dbReference type="CDD" id="cd00483">
    <property type="entry name" value="HPPK"/>
    <property type="match status" value="1"/>
</dbReference>
<sequence>MVKKTVEVISVAYVFVSIGSNINRYQSVSASLDRLRLSFGELLISPVYESVAVGFEGSNFLNLVVGFSCAESIGQLSRILHQIEDDNGRRRDGPKFGPRTLDIDILTYDDCIGDIDGVQLPRDEITKNAFVLLPLKDIAAAAIHPVEQKSYLELWKAYDQASQKLWAVAFDWDGRAISQAER</sequence>
<keyword evidence="3" id="KW-0808">Transferase</keyword>
<evidence type="ECO:0000256" key="1">
    <source>
        <dbReference type="ARBA" id="ARBA00005051"/>
    </source>
</evidence>
<evidence type="ECO:0000256" key="4">
    <source>
        <dbReference type="ARBA" id="ARBA00022741"/>
    </source>
</evidence>
<accession>A0Y841</accession>
<evidence type="ECO:0000256" key="5">
    <source>
        <dbReference type="ARBA" id="ARBA00022777"/>
    </source>
</evidence>
<comment type="pathway">
    <text evidence="1">Cofactor biosynthesis; tetrahydrofolate biosynthesis; 2-amino-4-hydroxy-6-hydroxymethyl-7,8-dihydropteridine diphosphate from 7,8-dihydroneopterin triphosphate: step 4/4.</text>
</comment>
<dbReference type="Proteomes" id="UP000004931">
    <property type="component" value="Unassembled WGS sequence"/>
</dbReference>
<proteinExistence type="predicted"/>
<comment type="caution">
    <text evidence="9">The sequence shown here is derived from an EMBL/GenBank/DDBJ whole genome shotgun (WGS) entry which is preliminary data.</text>
</comment>
<reference evidence="9 10" key="1">
    <citation type="journal article" date="2010" name="J. Bacteriol.">
        <title>Genome sequence of the oligotrophic marine Gammaproteobacterium HTCC2143, isolated from the Oregon Coast.</title>
        <authorList>
            <person name="Oh H.M."/>
            <person name="Kang I."/>
            <person name="Ferriera S."/>
            <person name="Giovannoni S.J."/>
            <person name="Cho J.C."/>
        </authorList>
    </citation>
    <scope>NUCLEOTIDE SEQUENCE [LARGE SCALE GENOMIC DNA]</scope>
    <source>
        <strain evidence="9 10">HTCC2143</strain>
    </source>
</reference>
<evidence type="ECO:0000259" key="8">
    <source>
        <dbReference type="PROSITE" id="PS00794"/>
    </source>
</evidence>
<dbReference type="InterPro" id="IPR000550">
    <property type="entry name" value="Hppk"/>
</dbReference>
<gene>
    <name evidence="9" type="ORF">GP2143_13606</name>
</gene>